<evidence type="ECO:0000313" key="2">
    <source>
        <dbReference type="Proteomes" id="UP000566819"/>
    </source>
</evidence>
<dbReference type="Gene3D" id="3.40.50.300">
    <property type="entry name" value="P-loop containing nucleotide triphosphate hydrolases"/>
    <property type="match status" value="1"/>
</dbReference>
<proteinExistence type="predicted"/>
<dbReference type="InterPro" id="IPR027417">
    <property type="entry name" value="P-loop_NTPase"/>
</dbReference>
<evidence type="ECO:0008006" key="3">
    <source>
        <dbReference type="Google" id="ProtNLM"/>
    </source>
</evidence>
<dbReference type="OrthoDB" id="5817230at2759"/>
<dbReference type="GO" id="GO:0007165">
    <property type="term" value="P:signal transduction"/>
    <property type="evidence" value="ECO:0007669"/>
    <property type="project" value="InterPro"/>
</dbReference>
<dbReference type="Gene3D" id="1.10.400.10">
    <property type="entry name" value="GI Alpha 1, domain 2-like"/>
    <property type="match status" value="1"/>
</dbReference>
<keyword evidence="2" id="KW-1185">Reference proteome</keyword>
<accession>A0A8H4W1Q8</accession>
<protein>
    <recommendedName>
        <fullName evidence="3">Fungal N-terminal domain-containing protein</fullName>
    </recommendedName>
</protein>
<sequence>MMWEERIAGLVLPSRGNSGKRVKCTDDWRDYAPSPETVSFNKPTSQPHHNFITKTKSDYKKNKAMSDPISIIGAVASIVGIIDIVSKTISELRELHSQWKEADFTFVNLISQLTALRAGLDKIREWIDIVDRLTEPHHQFVMDLEASISCCRMLVSRLDSHVAEFRQDTNGKLNFQSKMKLIAKNGTLEELQRMVERQTIGLTLLLTVCNWSSRKIFRQIRDDTSSFFSKISKVFNFDRELFVSKIYERVLRESHKNILKRSRTAEQASKSQLGGPGALPTQEEILRSQEIDHILKEDSRRLHLEVKILMLGDDECGQAILEKMKAHNVVGYMYEELATYKPVIQRKLFDTMQLMLVVAEAAMSELNGTTKAHAEDLSREIGTAQLNENEVAITEVSVIVVQGLWGCE</sequence>
<organism evidence="1 2">
    <name type="scientific">Cudoniella acicularis</name>
    <dbReference type="NCBI Taxonomy" id="354080"/>
    <lineage>
        <taxon>Eukaryota</taxon>
        <taxon>Fungi</taxon>
        <taxon>Dikarya</taxon>
        <taxon>Ascomycota</taxon>
        <taxon>Pezizomycotina</taxon>
        <taxon>Leotiomycetes</taxon>
        <taxon>Helotiales</taxon>
        <taxon>Tricladiaceae</taxon>
        <taxon>Cudoniella</taxon>
    </lineage>
</organism>
<dbReference type="AlphaFoldDB" id="A0A8H4W1Q8"/>
<dbReference type="Proteomes" id="UP000566819">
    <property type="component" value="Unassembled WGS sequence"/>
</dbReference>
<gene>
    <name evidence="1" type="ORF">G7Y89_g7233</name>
</gene>
<dbReference type="EMBL" id="JAAMPI010000498">
    <property type="protein sequence ID" value="KAF4630898.1"/>
    <property type="molecule type" value="Genomic_DNA"/>
</dbReference>
<dbReference type="InterPro" id="IPR011025">
    <property type="entry name" value="GproteinA_insert"/>
</dbReference>
<name>A0A8H4W1Q8_9HELO</name>
<reference evidence="1 2" key="1">
    <citation type="submission" date="2020-03" db="EMBL/GenBank/DDBJ databases">
        <title>Draft Genome Sequence of Cudoniella acicularis.</title>
        <authorList>
            <person name="Buettner E."/>
            <person name="Kellner H."/>
        </authorList>
    </citation>
    <scope>NUCLEOTIDE SEQUENCE [LARGE SCALE GENOMIC DNA]</scope>
    <source>
        <strain evidence="1 2">DSM 108380</strain>
    </source>
</reference>
<comment type="caution">
    <text evidence="1">The sequence shown here is derived from an EMBL/GenBank/DDBJ whole genome shotgun (WGS) entry which is preliminary data.</text>
</comment>
<evidence type="ECO:0000313" key="1">
    <source>
        <dbReference type="EMBL" id="KAF4630898.1"/>
    </source>
</evidence>